<keyword evidence="3" id="KW-0479">Metal-binding</keyword>
<sequence>MKLISLTTVFLAICMMPVSVSATDWSYEGDTSPAHWGEINKAYKLCQTGMSQSPVDILTTNEIQLPPLNVQYIDRADMLLNVNHTLQATMNPYSSAFAQIDDQPYALAEFHFHAPSENTINGKHYAMELHLTHKNQEGEIAVVAVMFDIGEPNEAIERLWQSIPATPGDSIPLLSPVDINLLLPEDRTYWRFSGSLTTPPCSEGVTWIVLKQPMTLSAGQLEKFRHTIHPANNRPVQPLNGRVINEWSIPTLRDPVLK</sequence>
<dbReference type="Gene3D" id="3.10.200.10">
    <property type="entry name" value="Alpha carbonic anhydrase"/>
    <property type="match status" value="1"/>
</dbReference>
<comment type="similarity">
    <text evidence="1">Belongs to the alpha-carbonic anhydrase family.</text>
</comment>
<evidence type="ECO:0000259" key="8">
    <source>
        <dbReference type="PROSITE" id="PS51144"/>
    </source>
</evidence>
<comment type="catalytic activity">
    <reaction evidence="6">
        <text>hydrogencarbonate + H(+) = CO2 + H2O</text>
        <dbReference type="Rhea" id="RHEA:10748"/>
        <dbReference type="ChEBI" id="CHEBI:15377"/>
        <dbReference type="ChEBI" id="CHEBI:15378"/>
        <dbReference type="ChEBI" id="CHEBI:16526"/>
        <dbReference type="ChEBI" id="CHEBI:17544"/>
        <dbReference type="EC" id="4.2.1.1"/>
    </reaction>
</comment>
<evidence type="ECO:0000256" key="5">
    <source>
        <dbReference type="ARBA" id="ARBA00023239"/>
    </source>
</evidence>
<dbReference type="GO" id="GO:0004089">
    <property type="term" value="F:carbonate dehydratase activity"/>
    <property type="evidence" value="ECO:0007669"/>
    <property type="project" value="UniProtKB-EC"/>
</dbReference>
<dbReference type="EC" id="4.2.1.1" evidence="2"/>
<evidence type="ECO:0000256" key="4">
    <source>
        <dbReference type="ARBA" id="ARBA00022833"/>
    </source>
</evidence>
<accession>A0A078LP84</accession>
<dbReference type="PROSITE" id="PS51144">
    <property type="entry name" value="ALPHA_CA_2"/>
    <property type="match status" value="1"/>
</dbReference>
<dbReference type="CDD" id="cd03124">
    <property type="entry name" value="alpha_CA_prokaryotic_like"/>
    <property type="match status" value="1"/>
</dbReference>
<evidence type="ECO:0000256" key="1">
    <source>
        <dbReference type="ARBA" id="ARBA00010718"/>
    </source>
</evidence>
<reference evidence="9" key="1">
    <citation type="submission" date="2014-06" db="EMBL/GenBank/DDBJ databases">
        <authorList>
            <person name="Urmite Genomes Urmite Genomes"/>
        </authorList>
    </citation>
    <scope>NUCLEOTIDE SEQUENCE</scope>
</reference>
<dbReference type="PATRIC" id="fig|545.12.peg.4370"/>
<dbReference type="SMART" id="SM01057">
    <property type="entry name" value="Carb_anhydrase"/>
    <property type="match status" value="1"/>
</dbReference>
<evidence type="ECO:0000256" key="6">
    <source>
        <dbReference type="ARBA" id="ARBA00048348"/>
    </source>
</evidence>
<dbReference type="SUPFAM" id="SSF51069">
    <property type="entry name" value="Carbonic anhydrase"/>
    <property type="match status" value="1"/>
</dbReference>
<dbReference type="PANTHER" id="PTHR18952:SF265">
    <property type="entry name" value="CARBONIC ANHYDRASE"/>
    <property type="match status" value="1"/>
</dbReference>
<keyword evidence="4" id="KW-0862">Zinc</keyword>
<feature type="signal peptide" evidence="7">
    <location>
        <begin position="1"/>
        <end position="22"/>
    </location>
</feature>
<proteinExistence type="inferred from homology"/>
<dbReference type="InterPro" id="IPR023561">
    <property type="entry name" value="Carbonic_anhydrase_a-class"/>
</dbReference>
<dbReference type="EMBL" id="LK931336">
    <property type="protein sequence ID" value="CDZ86114.1"/>
    <property type="molecule type" value="Genomic_DNA"/>
</dbReference>
<dbReference type="RefSeq" id="WP_200076010.1">
    <property type="nucleotide sequence ID" value="NZ_JADVIJ010000005.1"/>
</dbReference>
<evidence type="ECO:0000256" key="7">
    <source>
        <dbReference type="SAM" id="SignalP"/>
    </source>
</evidence>
<dbReference type="InterPro" id="IPR041891">
    <property type="entry name" value="Alpha_CA_prokaryot-like"/>
</dbReference>
<evidence type="ECO:0000256" key="3">
    <source>
        <dbReference type="ARBA" id="ARBA00022723"/>
    </source>
</evidence>
<name>A0A078LP84_CITKO</name>
<dbReference type="InterPro" id="IPR001148">
    <property type="entry name" value="CA_dom"/>
</dbReference>
<feature type="domain" description="Alpha-carbonic anhydrase" evidence="8">
    <location>
        <begin position="23"/>
        <end position="248"/>
    </location>
</feature>
<dbReference type="GO" id="GO:0008270">
    <property type="term" value="F:zinc ion binding"/>
    <property type="evidence" value="ECO:0007669"/>
    <property type="project" value="InterPro"/>
</dbReference>
<organism evidence="9">
    <name type="scientific">Citrobacter koseri</name>
    <name type="common">Citrobacter diversus</name>
    <dbReference type="NCBI Taxonomy" id="545"/>
    <lineage>
        <taxon>Bacteria</taxon>
        <taxon>Pseudomonadati</taxon>
        <taxon>Pseudomonadota</taxon>
        <taxon>Gammaproteobacteria</taxon>
        <taxon>Enterobacterales</taxon>
        <taxon>Enterobacteriaceae</taxon>
        <taxon>Citrobacter</taxon>
    </lineage>
</organism>
<gene>
    <name evidence="9" type="primary">cah</name>
    <name evidence="9" type="ORF">BN1086_04351</name>
</gene>
<dbReference type="AlphaFoldDB" id="A0A078LP84"/>
<evidence type="ECO:0000256" key="2">
    <source>
        <dbReference type="ARBA" id="ARBA00012925"/>
    </source>
</evidence>
<evidence type="ECO:0000313" key="9">
    <source>
        <dbReference type="EMBL" id="CDZ86114.1"/>
    </source>
</evidence>
<dbReference type="InterPro" id="IPR036398">
    <property type="entry name" value="CA_dom_sf"/>
</dbReference>
<protein>
    <recommendedName>
        <fullName evidence="2">carbonic anhydrase</fullName>
        <ecNumber evidence="2">4.2.1.1</ecNumber>
    </recommendedName>
</protein>
<dbReference type="PANTHER" id="PTHR18952">
    <property type="entry name" value="CARBONIC ANHYDRASE"/>
    <property type="match status" value="1"/>
</dbReference>
<feature type="chain" id="PRO_5001741210" description="carbonic anhydrase" evidence="7">
    <location>
        <begin position="23"/>
        <end position="258"/>
    </location>
</feature>
<keyword evidence="5" id="KW-0456">Lyase</keyword>
<dbReference type="Pfam" id="PF00194">
    <property type="entry name" value="Carb_anhydrase"/>
    <property type="match status" value="1"/>
</dbReference>
<keyword evidence="7" id="KW-0732">Signal</keyword>